<dbReference type="InterPro" id="IPR014043">
    <property type="entry name" value="Acyl_transferase_dom"/>
</dbReference>
<dbReference type="PANTHER" id="PTHR43775:SF51">
    <property type="entry name" value="INACTIVE PHENOLPHTHIOCEROL SYNTHESIS POLYKETIDE SYNTHASE TYPE I PKS1-RELATED"/>
    <property type="match status" value="1"/>
</dbReference>
<dbReference type="SUPFAM" id="SSF53901">
    <property type="entry name" value="Thiolase-like"/>
    <property type="match status" value="5"/>
</dbReference>
<dbReference type="FunFam" id="3.40.47.10:FF:000019">
    <property type="entry name" value="Polyketide synthase type I"/>
    <property type="match status" value="4"/>
</dbReference>
<dbReference type="InterPro" id="IPR050091">
    <property type="entry name" value="PKS_NRPS_Biosynth_Enz"/>
</dbReference>
<dbReference type="PROSITE" id="PS52004">
    <property type="entry name" value="KS3_2"/>
    <property type="match status" value="5"/>
</dbReference>
<dbReference type="Pfam" id="PF22953">
    <property type="entry name" value="SpnB_Rossmann"/>
    <property type="match status" value="4"/>
</dbReference>
<dbReference type="InterPro" id="IPR009081">
    <property type="entry name" value="PP-bd_ACP"/>
</dbReference>
<dbReference type="InterPro" id="IPR049900">
    <property type="entry name" value="PKS_mFAS_DH"/>
</dbReference>
<evidence type="ECO:0000256" key="3">
    <source>
        <dbReference type="ARBA" id="ARBA00022553"/>
    </source>
</evidence>
<dbReference type="GO" id="GO:0004315">
    <property type="term" value="F:3-oxoacyl-[acyl-carrier-protein] synthase activity"/>
    <property type="evidence" value="ECO:0007669"/>
    <property type="project" value="InterPro"/>
</dbReference>
<dbReference type="GO" id="GO:0004312">
    <property type="term" value="F:fatty acid synthase activity"/>
    <property type="evidence" value="ECO:0007669"/>
    <property type="project" value="TreeGrafter"/>
</dbReference>
<comment type="pathway">
    <text evidence="1">Antibiotic biosynthesis.</text>
</comment>
<keyword evidence="2" id="KW-0596">Phosphopantetheine</keyword>
<keyword evidence="7" id="KW-0012">Acyltransferase</keyword>
<dbReference type="PROSITE" id="PS00606">
    <property type="entry name" value="KS3_1"/>
    <property type="match status" value="4"/>
</dbReference>
<feature type="active site" description="Proton acceptor; for dehydratase activity" evidence="8">
    <location>
        <position position="1773"/>
    </location>
</feature>
<dbReference type="SMART" id="SM00825">
    <property type="entry name" value="PKS_KS"/>
    <property type="match status" value="5"/>
</dbReference>
<dbReference type="FunFam" id="3.40.366.10:FF:000002">
    <property type="entry name" value="Probable polyketide synthase 2"/>
    <property type="match status" value="5"/>
</dbReference>
<dbReference type="GO" id="GO:0031177">
    <property type="term" value="F:phosphopantetheine binding"/>
    <property type="evidence" value="ECO:0007669"/>
    <property type="project" value="InterPro"/>
</dbReference>
<gene>
    <name evidence="13" type="ORF">Sgleb_16770</name>
</gene>
<evidence type="ECO:0000259" key="10">
    <source>
        <dbReference type="PROSITE" id="PS50075"/>
    </source>
</evidence>
<feature type="domain" description="Ketosynthase family 3 (KS3)" evidence="11">
    <location>
        <begin position="836"/>
        <end position="1262"/>
    </location>
</feature>
<dbReference type="CDD" id="cd00833">
    <property type="entry name" value="PKS"/>
    <property type="match status" value="5"/>
</dbReference>
<dbReference type="Pfam" id="PF08659">
    <property type="entry name" value="KR"/>
    <property type="match status" value="4"/>
</dbReference>
<evidence type="ECO:0000256" key="1">
    <source>
        <dbReference type="ARBA" id="ARBA00004792"/>
    </source>
</evidence>
<dbReference type="InterPro" id="IPR049552">
    <property type="entry name" value="PKS_DH_N"/>
</dbReference>
<dbReference type="Pfam" id="PF00550">
    <property type="entry name" value="PP-binding"/>
    <property type="match status" value="5"/>
</dbReference>
<evidence type="ECO:0000256" key="2">
    <source>
        <dbReference type="ARBA" id="ARBA00022450"/>
    </source>
</evidence>
<feature type="active site" description="Proton donor; for dehydratase activity" evidence="8">
    <location>
        <position position="3707"/>
    </location>
</feature>
<dbReference type="InterPro" id="IPR020806">
    <property type="entry name" value="PKS_PP-bd"/>
</dbReference>
<dbReference type="Gene3D" id="3.40.47.10">
    <property type="match status" value="5"/>
</dbReference>
<evidence type="ECO:0000256" key="6">
    <source>
        <dbReference type="ARBA" id="ARBA00023268"/>
    </source>
</evidence>
<feature type="domain" description="PKS/mFAS DH" evidence="12">
    <location>
        <begin position="5266"/>
        <end position="5548"/>
    </location>
</feature>
<dbReference type="InterPro" id="IPR014030">
    <property type="entry name" value="Ketoacyl_synth_N"/>
</dbReference>
<sequence>MNLNILPESTMGALKFGGLSPDGRCFTFDARANGYVRGEGGCAVLLKPLSRALADGDRIHCLLAGSAVNNDGGTEGLTVPGTEGQQEALRSAYTRAGTDPGAVQYVELHGTGTRVGDPIEASALGAVLGARRSGDDPLPVGSAKTNVGHLEGAAGIVGLLKVALSISHRQLPPSLNYATPSPDIPLEALRLRVQTALGPWPQEDRELIAGVSSFGMGGTNCHVVVAEPPRPTPVSRQSERTTPSAPAVLPWMVSGRTRQAVREQAAKLLSHLRDRPELDPADVGFSLATTRTPLRHRAALVGSDRAGLLAALSAVAEGRRTPGVLRGERSGDVTDNRVAFLFPGQGAQRLSMGRELYQEFDVFARAFDDVCAALDGHLPRPLRDVMWAAEGSPEAALLDETAFTQPALFALQVALYRLVESWGVRPDLLAGHSIGEVAAAHVAGVLTLADAATLIAARGRLMQALPPDGAMIAVQAAEDEVLPLLEGRERLGIAAVNGPRAVVLSGAEGEVLEVAERFSAMGRKTKRLRVSHAFHSPLMEPMIDEFRAVVETLDLRPRPLAAVSTVTGAAVDGERWASAEYWVEHVRGTVRFADAVTTAHASGARVFLELGSGGVLTAMAREALESGGDEDGAGAVDAAGCAFLPGLRDGAETQGAVSALAGLAVHGATVDWRSFFGAEARPVPLPTYAFQRRRYWIGSAAAAPVGPATAAPAPQETEWAGAEEPPPLAQRLAGLPEADQERVLTDIVRTSVAIVLGHAGTDTVEVSTTFSELGFDSLSSVELRNQLAEVTGLRLPAALLFNHPTPARLAAHLRSELSGPVHPSAAVTTTRAVAADEPIAIVSMSCRYPGGVRSPEDLWRLVSEGTDATSEFPLNRGWDIEALHDPESDRPGTTYTRRGGFLHDADRFDPDFFAINPREAAAMDPQQRLLLENAWEAFERAGLDPAALRGRQVGVFVGAMAQDYGPRLHETAEGSDGYLLTGSTTSVASGRISYVFGLEGPAVTVDTACSSSLVALHLAMQALRQGECGLALAGGVAVMATPGMFIEFSRQRGLSQDGRCKAFAAGADGTGWAEGAGLLLLERLSDAQRNGHRIHAVLRGSAINQDGASNGLTAPNGPSQERVIRQALANARLDASDVDVVEAHGTGTTLGDPIEAGALIATYGSSRAEGRPLRLGSLKSNIGHAQAAAGVGGVIKMVMALRHGRLPRTLHVDAPSPHVDWSAGGVELLTDTAEWSPGDRRRRAGVSSFGISGTNAHVIVEEAPEEPAGTVVPRPATADIDHGTVPLLLTARTEQALRDQAAALHSLMEQEPAAAPYDVAHALATSRSVFEHRAVVLGGTRDAVLTGLAALAAGEPATDVVTGAGARGGKTVFVFPGQGSQWAGMARELLDSSAVFAERIAACEQALAPYTEWSLTAVLRGDPGAPGYDRVDVVQPALWAVMVCLADLWRSQGVQPDAVIGHSQGEIAAAYVAGALSLDDAARVVALRSRALMSLAGTGGMVSVPLSEAEVERRLGPWAGRIHIAAVNGPGSTVVAGDPGALDELIAGCETDGVRARRIPVDYASHTPHMEALRDRLAADLSGLAPQQSEIAFYSTLHGARIDTTELDGSYWYENLRNPVRFEQTTRALAADGHLLFVEASPHPVLTMGVAETLDGMGLADGAIGSLRRDDGGMRRLFLSFAEAVVRGAAVDWDVFFSGLPGAVQPRLLDLPTYPFQRRRYWVNTPVSADAASLGLAGVDHPLLGAEVELADEDGLLLTTRLSVHTHPWLADHAVLGTVLLPGTAFVELALTAGNHVGYEQLDDLTLEAPLAFTDHGAVTIQVRIGGPDGSGRRAVGIHSRSAEDDGAPWTRHATGLLAVGGAERPRALTAWPPPGAQPVDVDDAYGRLADRGYAYGTAFQGLRSLWQLGDETYAEVELAEEQRAEAGRFGLHPALLDAALHPVVLGADELRLPFSWSGVRLHAVGAGALRVHIRRAGADSVSLSLADATGAPVASVESLALRAWRGDRPGTLRSGAALYGLAWTPPVASGAPDTSGTWAVVGEGSLAAALRGDGMRAYPDLPALFAGMSADEPVPDVVLADLTRTERAENPSATAGGAAGIAHDAAHHALQLVQVWLAEPRTESAVLVVATAGVVAAGGEETASDPAAATVWGLLRSAQIEHPDRLVLLDTDGSATPAALASAPLRDEPQLALREGAVLVPRLTRTPTAGTEGATSGLDSGGTVLVTGATGTLGGLLVRHLVTEHGVRDLLLASRRGPEADGASELAEELTGLGCRTTFVACDVAVREDVARLISQVDPDRPLSAVIHAAGVLEDGTVASLSADRLDAVLRPKADAAWHLHELTADLDLSAFVLFSSVVATTGNGGQAGYSAANAFLDALAHRRRSLGLPAVSLGWGLWAEASGMTRAMGAADVARMGRAGVVPLASDDALALFDAALVAETAHLLPVRLDLAALRAQATDGTLAPVFRGLVRPPARRAAQAPGGASSWADRLAALPEADRERELLDLVRAQVAIVLSHADAGTIDPGRAFKELGFDSLTAVELRNRLVAATGLSLPATLLFDHPTSGALVSHLHGELIGTGRAARTAAPAPVAAADDDPIAIVAMSCRFPGGVRSPQDLWRVVSQGADVIGDFPTDRGWNTDELYDPDPDATGRTTTRQGGFLYDAADFDPAFFGMSPREALATDPQQRLLLETAWEAVEAAGIDPADLRGSRTGVFTGVMYNDYGSRLHRAPEGFEGLLLAGNQASVASGRVAYSFGFEGPAVTVDTACSSSLVALHLAAQALRSGECSLALVGGVAVMSTPATFIEFSRQRGLAPDGRCKPFAAAADGTGWGEGAGLLLVERLSDARRLGHRVLAVVRGSAVNQDGASNGLTAPNGPSQQRVIRQALANAGLSAADVDVVEAHGTGTRLGDPIEAQALLATYGQERSGGRPLWLGSVKSNIGHTQAAAGVAGVIKMVEAMRHGVLPKTLHVDEPSSHVDWSAGAVSLLTEPVDWSWSSGARRAGVSSFGISGTNAHVILEQAPGDVVEPGLDSGQGGDGSGVQVAGGPVPWLLSARGEQALRGQAQRLLAHLVEHPGQDFVDIAHTLASGRACLEHRAVLVPQDPADLPAALAALAAGEPATGVVTGAGAGGGKTVFVFPGQGSQWVGMARELLDSSPVFAERMEECAEVLAEFTDWSLLDVVRGVPGAPDLERVDVVQPALWAMMVSLAALWGALGVEPDAVVGHSQGEIAAACVAGALSLRDAAMVVALRSQAIVSLAGTGGMMSVALPAQELRPRLETWGDRLSIAAVNGPRSVVVSGDPDALNELIDACTADDVRTRRIPVDYASHSSHVESLRDRLLAELVDLTPRTPGVTFTSTVAGGPAPDVLDAEYWYRNLRSTVEFDAATRDLLRQGHGIFIEVSAHPVLTMAMQESFEAEGAEAVAVPTLKRGEGGPGRFLLSAAEGSVRGLDVRWPVLFEGRGARTVDLPAYAFQHERYWLEPAVDTHDVAFAGLSAADHPLLGATVELAGSDSLVLTGRLSLDTHPWLADHAMHDTVLLPGTAFVELAAEAGRYVECASVEELTLEAPLTLSEQQAVRLQLVVEAPDESGTRPVFVHSRPDGGPGEGGETWTRHAAGRLRAQAPAAPASGHQGAWPPAGAHAVSLDDAYRRLAEQGYDYGPAFQGLRAAWQEGEHVYAEVALDLGEQSDAARFALHPALLDAALHPVVLGLLGEREPGLLPFSWNEVTLHATGASQARVRLSPAGSGGVSLTVYDPSGTVVAEVGSLLLRPLAPEGLRAIDDPARQALFGVGWIPAGGARPLAEQRGWGVIGTEGHELGAPLPDPAAEAVVPEVVILPAVLPGNPDARTVPTAVRDLTGRVLRTVQDWLADDRRTASTLVVLTRGAMAVTDPAEVTDPAAAAVWGLVRTAQTEHPGRLVLLDADAWHPRSVAAALATGEPQAAVRDGRVFAPRLERSAPSAAELVPALGADGTVLITGGTGTLGSLLARHVVTEHGVRDLLLASRRGPEADGASELAEELAGLGCRTTFVACDVAVREDVARLISQVDPDRPLSAVIHAAGVLEDGTVASLSADRLDAVLRPKADAAWHLHELTADLDLSAFVLFSSIAGTLGTAGQANYAAANAVVEALATQRRAAGLPATALAWGLWADGSDMTGHLDGSDLARLGRTGLTPMAAEFALALFDAALGSGAIVAVPARLDMAALRSRAAGDDLPAILRGVVRIPAGRFASGDDGTELVRRLHALTADQQHDTLRELVRATAAVVLNHPGAEAVDPGRAFKELGFDSLTAVELRNRLTAATELRLPATAVFDHPTPNALAAYLHGQLLGTVENAVSTSATVTEGDDDPVVIVGMACRYPGGVRDPEGLWRLVESGADAIGGFPEDRGWDLERLYDPDPEHGGTSYVREGGFLYDAADFDPGFFGMSPREALATDPQQRLLLETGWEAIERAGIDPGTLAGTDTGVFAGVMYDDYGSRHGRAPEGFEGYLVSGSAGSVASGRVAYSFGFEGPAVTVDTACSSSLVALHLAAQALRSGECSLALAGGVTMMATPAVFVEFSRQRGLSPDGRCKSFSADADGAAWAEGAGFLVVERLSDARRLGHRVLAVVRGSAVNQDGASNGLTAPNGPSQQRVIRQALANAGLSAADVDVVEAHGTGTRLGDPIEAQALLATYGQERSGGRPLWLGSVKSNIGHTQAAAGVAGVIKMVEAMRHGVLPKTLHVDEPSSHVDWSAGAVSLLTEPVDWSWSSGARRAGVSSFGISGTNAHVILEQAPGDVVEPGLDSGQGGDGSGGGVRAGVQVAGGPVPWLLSARGEQALRGQAQRLLAHLVEHPGQDFVDIAHTLASGRACLEHRAVLVPQDPADLPAALAALAAGEPATGVVTGAGAGGGKTVFVFPGQGSQWVGMARELLDSSPVFAERMEECAEVLAEFTDWSLLDVVRGVPGAPDLERVDVVQPALWAMMVSLAALWGALGVEPDAVVGHSQGEIAAACVAGALSLRDAAMVVALRSQAIVSLAGTGGMMSVALPAQELNVFLSGREGLLSLAAVNGARSAVVSGDRTELEVLRDELTAAGHWAKMVAVDYASHSPHVEKIRDEILDVLASVTPRSTTIPFLSTVTGAAIDTAELDAAYWYRNLRGTVRFDLATAAARELGGTLFVEASAHPVLVTGIQETLDGEGTTAAAAVGSLRRDDGGMGRFLTSLAEAHVHGAAVDWPAVVAAHRPRTVDLPTYAFQRERYWLEVPESAGDVASAGLRNTGHALLGATVELGDGQGLVFSGLLSPRSDPWLTDHAVTGTVLMPGTGFVELVSAAGARVGCARIEDLTLESPLMLSRQAAVAVQVTVGALNDTGLRHVTVYSRPASADPDAPWARHATGVLTSAEGYDEGHRTDWAAAWPPRGATVIGVDDGYERLALRGYDYGPAFQGLQAAWRDGDDVYAEVRLSPDTSTGGFGLHPALLDAALHPVALGVAGGDDDGEQSVLRLPFAWSGATVHSTGATELRVRLSPDGAGGVRLTATDPVGTRVVSVDSLSLRPFSPERLTGAASGALYRLAWEEADGAESSEAAGRLRIAVLGDGKNSGTTTGSDEAPRLAALVTEAAETGEAPDAVVLDCLPPADGPAYGPGGVERVHALVGRVLAVVRDWSAERLPGARLIVVTRGAVQTRDGEAVSDPAAAAVRGLVRTAQAENPDQFVLLDTGGDDLLEADALADAVTGALATGEPELALREGRFLAPALVPVEIPGPAAPEPGSASPAGTTAAPFAHDGTVLVTGGTGTLGGLVARHLVSAHGVRDLLLVSRRGPAAPGADALAADLTALGAHVTVTACDTADRDALAALLDGIPADRPLTAVVHTAGVLDDATLDVLSPEQLTIVLRAKADSAWHLHDLTRDRELSAFVLFSSLAGVTGNPGQANYAAANAFLDALAAFRRDQGLPAVSLAWGLWAETSGMTEGLGAADHARLGRAGIAAMASEDGLALLDTALSGTDGTDPIVEPALAAARFDAVALRARAADGTLPPVLRRLVRVPGRRTAAGPSGGPLRDRLSGLSETEQKRLLTELVRADVAAVLAHADAATVDAGLAFKDLGFDSLTAVELRNRLSTRIGLRLPATLVFDHPTPTALAGYLRTRLLGTDDGRAPAEPVTAAVSDEPIAIVGMACRYPGGVRDPEGLWRLVESGADAIGGFPEDRGWDLERLYDPDPEHGGTSYVREGGFLYDAADFDPGFFGMSPREALATDPQQRLLLETGWEAIERAGIDPATLRSTATGVFAGIMYNDYASRVRRIPKDLEGFLVSGSAGSVASGRVAYTFGFEGPAVTVDTACSSSLVGMHLAAQALRRGECDLALAGGVTVMATPAAFVEFSRQRGLSPDGRCKSFSSDADGAAWSEGVGMVLLERLSDARARGHEILAVICGSAVNQDGASNGLTAPNGPSQERVIRRALAEGGLSAADVDVVEAHGTGTRLGDPIEAQALLATYGQERSGGRPLWLGSVKSNIGHTQAAAGVAGVIKMVEAMRHGVLPKTLHVDEPSSHVDWSAGAVRLLTEPVPWPENGHLRRAAVSSFGISGTNAHLVLEQPPTEVVPVASEPAAEPAPESADEGPLAWVLSARTESALRAQAVRLCEHVSAREDLSPADISHALATGRGTFEHRAVAVAADRAGLLESVAAIAAGEDSAHTVRGATEEAPGKTVFVFPGQGGQWPGMAAALLTESGTFARRMRECADALAPYTDWSLLDVVRGADGAPGIDRVDVVQPTLFAVMVSLAELWRSLGVEPDAVIGTSQGEIAAACVAGALSLDEAARVVALRGRVAAQLTGTGGMVSVPLPLPATLELMSGWEGRIHVAALNGPATTVVAGELAALDELLAHCAATRIPARRIAMEYASHTPHVEVIRDQLVEVLDGAAPTPSDVPFYSTVTGGRIDDTTALDAGYWYDNLRGTVQLEPVVKALIADGHRAFIEMSPHPVLAAGIGDTLDAAGNGAGTGAMLGTLRRGHGGLERFLLSAAEAHVNGVAVDWSRLTDGRKVRLADLPTYAFDRRRYWLDAPADQNAAGLGQHSTHHPLLGAAVELADERGVVFTGRLSLDTSPWLADHAVLDTVLLPGAAFAELALHAADHAGCAGVEDLTMEAPLSLPAAGALHLRVTVGEADDGGSRPVTVHSRPDAGTDGWTRHAAGTLTPAAGTPSTDVLTAWPPPGAVRVDLDDPYDAFAGYGIGYGPVFQGLRAAWRHGDDLYAEVALPEDAVGTGDADDRGFGIHPALLDAALHAAALHTFEEGGGQLRLPFSWNGMTLHAVGAVGARVRLRPSGPDAFSVMLADHTGAPVLTVDSVTTRPVEVGQLAGARPRSASLTTVAWAARAVPEAAADERWATLGGSAVPGADTFADLAGLAAAVDGGAPLPGQVILPVVPHPADGPAEPLPDRVRAVTRQTLDCLHEWLADERFMTARLVVLTSGAVAVAAGDRVTDPAATAVWGLVRAAQREYPGRLALVDTDAYGPDAQGLAAALTAGEPESAVRAGTVHRPRLEPVRTTDVTGARLSAEGTVLVTGAGGTLGGLVARHLVSAHGVRHLLLASRRGATAQGVADLAGELTALGAHVTVEACDVADRAALARLLASVPAGHPLTAVIHAAGVIDDGTLETLTPERVDTVLRPKADAAWNLHEQTRDAGLDAFVLFSSAAGTLGSAGQANYAAANAFLDGFAGFRRDQGLPAVSLAWGLWAETSDMTGRLGQAGRDRLARSGIAPMPSQEGLELFDAALGGAEPAVLAARFDLTAQSARAGDGTLSGLFQGLVGGPGRRRAAEKGPALIGPDQLAGQLAGMPEKDRREALLDAVRRQAALVLAHPRPETLETRRGLLELGFDSLTAVELRNRLSKITGLRLPSTVLFDHPTVSALADYLGSRLAVDATQAPTGVLADLDRIESALAALPAGSADSGTIDLRLEALLRTWRQGRDTDTNDVGSDLTNASDDELFTVLDDELGSF</sequence>
<feature type="active site" description="Proton donor; for dehydratase activity" evidence="8">
    <location>
        <position position="1938"/>
    </location>
</feature>
<evidence type="ECO:0000256" key="5">
    <source>
        <dbReference type="ARBA" id="ARBA00023194"/>
    </source>
</evidence>
<feature type="region of interest" description="C-terminal hotdog fold" evidence="8">
    <location>
        <begin position="5407"/>
        <end position="5548"/>
    </location>
</feature>
<feature type="region of interest" description="C-terminal hotdog fold" evidence="8">
    <location>
        <begin position="1877"/>
        <end position="2011"/>
    </location>
</feature>
<feature type="domain" description="Ketosynthase family 3 (KS3)" evidence="11">
    <location>
        <begin position="1"/>
        <end position="227"/>
    </location>
</feature>
<dbReference type="Pfam" id="PF22621">
    <property type="entry name" value="CurL-like_PKS_C"/>
    <property type="match status" value="1"/>
</dbReference>
<feature type="region of interest" description="N-terminal hotdog fold" evidence="8">
    <location>
        <begin position="1741"/>
        <end position="1865"/>
    </location>
</feature>
<dbReference type="InterPro" id="IPR020841">
    <property type="entry name" value="PKS_Beta-ketoAc_synthase_dom"/>
</dbReference>
<dbReference type="InterPro" id="IPR001227">
    <property type="entry name" value="Ac_transferase_dom_sf"/>
</dbReference>
<evidence type="ECO:0000256" key="4">
    <source>
        <dbReference type="ARBA" id="ARBA00022679"/>
    </source>
</evidence>
<keyword evidence="4" id="KW-0808">Transferase</keyword>
<dbReference type="GO" id="GO:0033068">
    <property type="term" value="P:macrolide biosynthetic process"/>
    <property type="evidence" value="ECO:0007669"/>
    <property type="project" value="UniProtKB-ARBA"/>
</dbReference>
<name>A0A640SRH9_9ACTN</name>
<dbReference type="InterPro" id="IPR032821">
    <property type="entry name" value="PKS_assoc"/>
</dbReference>
<dbReference type="InterPro" id="IPR036291">
    <property type="entry name" value="NAD(P)-bd_dom_sf"/>
</dbReference>
<comment type="caution">
    <text evidence="13">The sequence shown here is derived from an EMBL/GenBank/DDBJ whole genome shotgun (WGS) entry which is preliminary data.</text>
</comment>
<feature type="domain" description="Ketosynthase family 3 (KS3)" evidence="11">
    <location>
        <begin position="4352"/>
        <end position="4778"/>
    </location>
</feature>
<feature type="domain" description="Carrier" evidence="10">
    <location>
        <begin position="742"/>
        <end position="817"/>
    </location>
</feature>
<feature type="active site" description="Proton acceptor; for dehydratase activity" evidence="8">
    <location>
        <position position="7094"/>
    </location>
</feature>
<dbReference type="PROSITE" id="PS00012">
    <property type="entry name" value="PHOSPHOPANTETHEINE"/>
    <property type="match status" value="5"/>
</dbReference>
<dbReference type="InterPro" id="IPR042104">
    <property type="entry name" value="PKS_dehydratase_sf"/>
</dbReference>
<dbReference type="Gene3D" id="3.10.129.110">
    <property type="entry name" value="Polyketide synthase dehydratase"/>
    <property type="match status" value="4"/>
</dbReference>
<evidence type="ECO:0000259" key="11">
    <source>
        <dbReference type="PROSITE" id="PS52004"/>
    </source>
</evidence>
<organism evidence="13 14">
    <name type="scientific">Streptomyces glebosus</name>
    <dbReference type="NCBI Taxonomy" id="249580"/>
    <lineage>
        <taxon>Bacteria</taxon>
        <taxon>Bacillati</taxon>
        <taxon>Actinomycetota</taxon>
        <taxon>Actinomycetes</taxon>
        <taxon>Kitasatosporales</taxon>
        <taxon>Streptomycetaceae</taxon>
        <taxon>Streptomyces</taxon>
    </lineage>
</organism>
<protein>
    <recommendedName>
        <fullName evidence="15">Polyketide synthase</fullName>
    </recommendedName>
</protein>
<feature type="domain" description="Carrier" evidence="10">
    <location>
        <begin position="2504"/>
        <end position="2579"/>
    </location>
</feature>
<dbReference type="SMART" id="SM00823">
    <property type="entry name" value="PKS_PP"/>
    <property type="match status" value="5"/>
</dbReference>
<dbReference type="InterPro" id="IPR016039">
    <property type="entry name" value="Thiolase-like"/>
</dbReference>
<feature type="active site" description="Proton acceptor; for dehydratase activity" evidence="8">
    <location>
        <position position="5298"/>
    </location>
</feature>
<dbReference type="PROSITE" id="PS52019">
    <property type="entry name" value="PKS_MFAS_DH"/>
    <property type="match status" value="4"/>
</dbReference>
<accession>A0A640SRH9</accession>
<evidence type="ECO:0008006" key="15">
    <source>
        <dbReference type="Google" id="ProtNLM"/>
    </source>
</evidence>
<dbReference type="FunFam" id="1.10.1200.10:FF:000007">
    <property type="entry name" value="Probable polyketide synthase pks17"/>
    <property type="match status" value="5"/>
</dbReference>
<dbReference type="InterPro" id="IPR057326">
    <property type="entry name" value="KR_dom"/>
</dbReference>
<feature type="domain" description="Ketosynthase family 3 (KS3)" evidence="11">
    <location>
        <begin position="2599"/>
        <end position="3025"/>
    </location>
</feature>
<feature type="domain" description="PKS/mFAS DH" evidence="12">
    <location>
        <begin position="7062"/>
        <end position="7341"/>
    </location>
</feature>
<dbReference type="Gene3D" id="1.10.1200.10">
    <property type="entry name" value="ACP-like"/>
    <property type="match status" value="5"/>
</dbReference>
<dbReference type="Pfam" id="PF02801">
    <property type="entry name" value="Ketoacyl-synt_C"/>
    <property type="match status" value="5"/>
</dbReference>
<keyword evidence="14" id="KW-1185">Reference proteome</keyword>
<dbReference type="InterPro" id="IPR049551">
    <property type="entry name" value="PKS_DH_C"/>
</dbReference>
<dbReference type="InterPro" id="IPR014031">
    <property type="entry name" value="Ketoacyl_synth_C"/>
</dbReference>
<dbReference type="InterPro" id="IPR055123">
    <property type="entry name" value="SpnB-like_Rossmann"/>
</dbReference>
<feature type="domain" description="PKS/mFAS DH" evidence="12">
    <location>
        <begin position="1741"/>
        <end position="2011"/>
    </location>
</feature>
<feature type="active site" description="Proton donor; for dehydratase activity" evidence="8">
    <location>
        <position position="5466"/>
    </location>
</feature>
<dbReference type="Gene3D" id="3.40.50.720">
    <property type="entry name" value="NAD(P)-binding Rossmann-like Domain"/>
    <property type="match status" value="4"/>
</dbReference>
<evidence type="ECO:0000313" key="13">
    <source>
        <dbReference type="EMBL" id="GFE13630.1"/>
    </source>
</evidence>
<feature type="domain" description="Carrier" evidence="10">
    <location>
        <begin position="4258"/>
        <end position="4333"/>
    </location>
</feature>
<dbReference type="InterPro" id="IPR020807">
    <property type="entry name" value="PKS_DH"/>
</dbReference>
<dbReference type="PANTHER" id="PTHR43775">
    <property type="entry name" value="FATTY ACID SYNTHASE"/>
    <property type="match status" value="1"/>
</dbReference>
<feature type="domain" description="Carrier" evidence="10">
    <location>
        <begin position="7827"/>
        <end position="7902"/>
    </location>
</feature>
<feature type="region of interest" description="N-terminal hotdog fold" evidence="8">
    <location>
        <begin position="3505"/>
        <end position="3632"/>
    </location>
</feature>
<keyword evidence="5" id="KW-0045">Antibiotic biosynthesis</keyword>
<evidence type="ECO:0000256" key="9">
    <source>
        <dbReference type="SAM" id="MobiDB-lite"/>
    </source>
</evidence>
<feature type="region of interest" description="Disordered" evidence="9">
    <location>
        <begin position="7151"/>
        <end position="7170"/>
    </location>
</feature>
<dbReference type="SMART" id="SM00827">
    <property type="entry name" value="PKS_AT"/>
    <property type="match status" value="5"/>
</dbReference>
<evidence type="ECO:0000313" key="14">
    <source>
        <dbReference type="Proteomes" id="UP000430079"/>
    </source>
</evidence>
<dbReference type="SUPFAM" id="SSF47336">
    <property type="entry name" value="ACP-like"/>
    <property type="match status" value="5"/>
</dbReference>
<dbReference type="Pfam" id="PF21089">
    <property type="entry name" value="PKS_DH_N"/>
    <property type="match status" value="4"/>
</dbReference>
<dbReference type="Pfam" id="PF16197">
    <property type="entry name" value="KAsynt_C_assoc"/>
    <property type="match status" value="4"/>
</dbReference>
<dbReference type="InterPro" id="IPR018201">
    <property type="entry name" value="Ketoacyl_synth_AS"/>
</dbReference>
<dbReference type="PROSITE" id="PS50075">
    <property type="entry name" value="CARRIER"/>
    <property type="match status" value="5"/>
</dbReference>
<dbReference type="GO" id="GO:0006633">
    <property type="term" value="P:fatty acid biosynthetic process"/>
    <property type="evidence" value="ECO:0007669"/>
    <property type="project" value="InterPro"/>
</dbReference>
<dbReference type="Pfam" id="PF00698">
    <property type="entry name" value="Acyl_transf_1"/>
    <property type="match status" value="5"/>
</dbReference>
<feature type="region of interest" description="N-terminal hotdog fold" evidence="8">
    <location>
        <begin position="7062"/>
        <end position="7185"/>
    </location>
</feature>
<feature type="domain" description="Carrier" evidence="10">
    <location>
        <begin position="6059"/>
        <end position="6134"/>
    </location>
</feature>
<dbReference type="SMART" id="SM00826">
    <property type="entry name" value="PKS_DH"/>
    <property type="match status" value="4"/>
</dbReference>
<dbReference type="SUPFAM" id="SSF52151">
    <property type="entry name" value="FabD/lysophospholipase-like"/>
    <property type="match status" value="5"/>
</dbReference>
<proteinExistence type="predicted"/>
<dbReference type="InterPro" id="IPR013968">
    <property type="entry name" value="PKS_KR"/>
</dbReference>
<feature type="domain" description="Ketosynthase family 3 (KS3)" evidence="11">
    <location>
        <begin position="6153"/>
        <end position="6579"/>
    </location>
</feature>
<dbReference type="InterPro" id="IPR016035">
    <property type="entry name" value="Acyl_Trfase/lysoPLipase"/>
</dbReference>
<dbReference type="Proteomes" id="UP000430079">
    <property type="component" value="Unassembled WGS sequence"/>
</dbReference>
<feature type="region of interest" description="C-terminal hotdog fold" evidence="8">
    <location>
        <begin position="3646"/>
        <end position="3784"/>
    </location>
</feature>
<keyword evidence="6" id="KW-0511">Multifunctional enzyme</keyword>
<dbReference type="InterPro" id="IPR036736">
    <property type="entry name" value="ACP-like_sf"/>
</dbReference>
<dbReference type="InterPro" id="IPR016036">
    <property type="entry name" value="Malonyl_transacylase_ACP-bd"/>
</dbReference>
<dbReference type="InterPro" id="IPR006162">
    <property type="entry name" value="Ppantetheine_attach_site"/>
</dbReference>
<dbReference type="Pfam" id="PF00109">
    <property type="entry name" value="ketoacyl-synt"/>
    <property type="match status" value="5"/>
</dbReference>
<keyword evidence="3" id="KW-0597">Phosphoprotein</keyword>
<dbReference type="Gene3D" id="3.30.70.3290">
    <property type="match status" value="5"/>
</dbReference>
<feature type="domain" description="PKS/mFAS DH" evidence="12">
    <location>
        <begin position="3505"/>
        <end position="3784"/>
    </location>
</feature>
<feature type="region of interest" description="C-terminal hotdog fold" evidence="8">
    <location>
        <begin position="7198"/>
        <end position="7341"/>
    </location>
</feature>
<dbReference type="SUPFAM" id="SSF51735">
    <property type="entry name" value="NAD(P)-binding Rossmann-fold domains"/>
    <property type="match status" value="8"/>
</dbReference>
<feature type="region of interest" description="N-terminal hotdog fold" evidence="8">
    <location>
        <begin position="5266"/>
        <end position="5391"/>
    </location>
</feature>
<dbReference type="Gene3D" id="3.40.366.10">
    <property type="entry name" value="Malonyl-Coenzyme A Acyl Carrier Protein, domain 2"/>
    <property type="match status" value="5"/>
</dbReference>
<evidence type="ECO:0000259" key="12">
    <source>
        <dbReference type="PROSITE" id="PS52019"/>
    </source>
</evidence>
<feature type="active site" description="Proton donor; for dehydratase activity" evidence="8">
    <location>
        <position position="7263"/>
    </location>
</feature>
<reference evidence="13 14" key="1">
    <citation type="submission" date="2019-12" db="EMBL/GenBank/DDBJ databases">
        <title>Whole genome shotgun sequence of Streptomyces hygroscopicus subsp. glebosus NBRC 13786.</title>
        <authorList>
            <person name="Ichikawa N."/>
            <person name="Kimura A."/>
            <person name="Kitahashi Y."/>
            <person name="Komaki H."/>
            <person name="Tamura T."/>
        </authorList>
    </citation>
    <scope>NUCLEOTIDE SEQUENCE [LARGE SCALE GENOMIC DNA]</scope>
    <source>
        <strain evidence="13 14">NBRC 13786</strain>
    </source>
</reference>
<dbReference type="SMART" id="SM01294">
    <property type="entry name" value="PKS_PP_betabranch"/>
    <property type="match status" value="5"/>
</dbReference>
<dbReference type="CDD" id="cd08956">
    <property type="entry name" value="KR_3_FAS_SDR_x"/>
    <property type="match status" value="4"/>
</dbReference>
<evidence type="ECO:0000256" key="7">
    <source>
        <dbReference type="ARBA" id="ARBA00023315"/>
    </source>
</evidence>
<evidence type="ECO:0000256" key="8">
    <source>
        <dbReference type="PROSITE-ProRule" id="PRU01363"/>
    </source>
</evidence>
<dbReference type="EMBL" id="BLIO01000001">
    <property type="protein sequence ID" value="GFE13630.1"/>
    <property type="molecule type" value="Genomic_DNA"/>
</dbReference>
<feature type="active site" description="Proton acceptor; for dehydratase activity" evidence="8">
    <location>
        <position position="3537"/>
    </location>
</feature>
<dbReference type="Pfam" id="PF14765">
    <property type="entry name" value="PS-DH"/>
    <property type="match status" value="4"/>
</dbReference>
<dbReference type="SMART" id="SM00822">
    <property type="entry name" value="PKS_KR"/>
    <property type="match status" value="4"/>
</dbReference>
<dbReference type="SUPFAM" id="SSF55048">
    <property type="entry name" value="Probable ACP-binding domain of malonyl-CoA ACP transacylase"/>
    <property type="match status" value="5"/>
</dbReference>